<dbReference type="EMBL" id="BART01042087">
    <property type="protein sequence ID" value="GAH20458.1"/>
    <property type="molecule type" value="Genomic_DNA"/>
</dbReference>
<evidence type="ECO:0000313" key="1">
    <source>
        <dbReference type="EMBL" id="GAH20458.1"/>
    </source>
</evidence>
<feature type="non-terminal residue" evidence="1">
    <location>
        <position position="1"/>
    </location>
</feature>
<sequence>TISIVKKDNVKDINFLESHGHGTRVYITETSRMGFYSNCIRW</sequence>
<accession>X1FI80</accession>
<comment type="caution">
    <text evidence="1">The sequence shown here is derived from an EMBL/GenBank/DDBJ whole genome shotgun (WGS) entry which is preliminary data.</text>
</comment>
<dbReference type="AlphaFoldDB" id="X1FI80"/>
<reference evidence="1" key="1">
    <citation type="journal article" date="2014" name="Front. Microbiol.">
        <title>High frequency of phylogenetically diverse reductive dehalogenase-homologous genes in deep subseafloor sedimentary metagenomes.</title>
        <authorList>
            <person name="Kawai M."/>
            <person name="Futagami T."/>
            <person name="Toyoda A."/>
            <person name="Takaki Y."/>
            <person name="Nishi S."/>
            <person name="Hori S."/>
            <person name="Arai W."/>
            <person name="Tsubouchi T."/>
            <person name="Morono Y."/>
            <person name="Uchiyama I."/>
            <person name="Ito T."/>
            <person name="Fujiyama A."/>
            <person name="Inagaki F."/>
            <person name="Takami H."/>
        </authorList>
    </citation>
    <scope>NUCLEOTIDE SEQUENCE</scope>
    <source>
        <strain evidence="1">Expedition CK06-06</strain>
    </source>
</reference>
<organism evidence="1">
    <name type="scientific">marine sediment metagenome</name>
    <dbReference type="NCBI Taxonomy" id="412755"/>
    <lineage>
        <taxon>unclassified sequences</taxon>
        <taxon>metagenomes</taxon>
        <taxon>ecological metagenomes</taxon>
    </lineage>
</organism>
<feature type="non-terminal residue" evidence="1">
    <location>
        <position position="42"/>
    </location>
</feature>
<gene>
    <name evidence="1" type="ORF">S01H4_67180</name>
</gene>
<proteinExistence type="predicted"/>
<name>X1FI80_9ZZZZ</name>
<protein>
    <submittedName>
        <fullName evidence="1">Uncharacterized protein</fullName>
    </submittedName>
</protein>